<evidence type="ECO:0000313" key="5">
    <source>
        <dbReference type="EMBL" id="SCX11361.1"/>
    </source>
</evidence>
<name>A0A1G4VSQ0_9MYCO</name>
<protein>
    <submittedName>
        <fullName evidence="5">Uncharacterized protein</fullName>
    </submittedName>
</protein>
<evidence type="ECO:0000256" key="1">
    <source>
        <dbReference type="SAM" id="MobiDB-lite"/>
    </source>
</evidence>
<evidence type="ECO:0000313" key="4">
    <source>
        <dbReference type="EMBL" id="QNJ95268.1"/>
    </source>
</evidence>
<dbReference type="EMBL" id="CP059894">
    <property type="protein sequence ID" value="QNJ95268.1"/>
    <property type="molecule type" value="Genomic_DNA"/>
</dbReference>
<dbReference type="Proteomes" id="UP000515498">
    <property type="component" value="Chromosome"/>
</dbReference>
<dbReference type="Proteomes" id="UP000199707">
    <property type="component" value="Unassembled WGS sequence"/>
</dbReference>
<evidence type="ECO:0000256" key="2">
    <source>
        <dbReference type="SAM" id="SignalP"/>
    </source>
</evidence>
<evidence type="ECO:0000313" key="8">
    <source>
        <dbReference type="Proteomes" id="UP000547444"/>
    </source>
</evidence>
<dbReference type="KEGG" id="mflu:HZU40_14150"/>
<keyword evidence="2" id="KW-0732">Signal</keyword>
<dbReference type="EMBL" id="FMUB01000003">
    <property type="protein sequence ID" value="SCX11361.1"/>
    <property type="molecule type" value="Genomic_DNA"/>
</dbReference>
<dbReference type="RefSeq" id="WP_139169877.1">
    <property type="nucleotide sequence ID" value="NZ_CP059894.1"/>
</dbReference>
<evidence type="ECO:0000313" key="7">
    <source>
        <dbReference type="Proteomes" id="UP000515498"/>
    </source>
</evidence>
<sequence>MKFAKVISTVGITGALAMGVGAGVANADPGWGPHGPGWNNGPGWNRGPGPADWHHPEWAGWNDGYPAPGWRPPEGWEPPGDWNNPGGWAPPADFHMRCGGPLWNLFHPIPCW</sequence>
<dbReference type="EMBL" id="JAANOW010000001">
    <property type="protein sequence ID" value="NIH95054.1"/>
    <property type="molecule type" value="Genomic_DNA"/>
</dbReference>
<proteinExistence type="predicted"/>
<organism evidence="5 6">
    <name type="scientific">Mycolicibacterium fluoranthenivorans</name>
    <dbReference type="NCBI Taxonomy" id="258505"/>
    <lineage>
        <taxon>Bacteria</taxon>
        <taxon>Bacillati</taxon>
        <taxon>Actinomycetota</taxon>
        <taxon>Actinomycetes</taxon>
        <taxon>Mycobacteriales</taxon>
        <taxon>Mycobacteriaceae</taxon>
        <taxon>Mycolicibacterium</taxon>
    </lineage>
</organism>
<accession>A0A1G4VSQ0</accession>
<feature type="signal peptide" evidence="2">
    <location>
        <begin position="1"/>
        <end position="27"/>
    </location>
</feature>
<feature type="chain" id="PRO_5044557439" evidence="2">
    <location>
        <begin position="28"/>
        <end position="112"/>
    </location>
</feature>
<reference evidence="5" key="1">
    <citation type="submission" date="2016-10" db="EMBL/GenBank/DDBJ databases">
        <authorList>
            <person name="de Groot N.N."/>
        </authorList>
    </citation>
    <scope>NUCLEOTIDE SEQUENCE [LARGE SCALE GENOMIC DNA]</scope>
    <source>
        <strain evidence="5">UNC267MFSha1.1M11</strain>
    </source>
</reference>
<reference evidence="6" key="2">
    <citation type="submission" date="2016-10" db="EMBL/GenBank/DDBJ databases">
        <authorList>
            <person name="Varghese N."/>
            <person name="Submissions S."/>
        </authorList>
    </citation>
    <scope>NUCLEOTIDE SEQUENCE [LARGE SCALE GENOMIC DNA]</scope>
    <source>
        <strain evidence="6">UNC267MFSha1.1M11</strain>
    </source>
</reference>
<reference evidence="4 7" key="4">
    <citation type="submission" date="2020-07" db="EMBL/GenBank/DDBJ databases">
        <title>Draft genome sequence of four isobutane-metabolizing strains capable of cometabolically degrading diverse ether contaminants.</title>
        <authorList>
            <person name="Chen W."/>
            <person name="Faulkner N."/>
            <person name="Smith C."/>
            <person name="Hyman M."/>
        </authorList>
    </citation>
    <scope>NUCLEOTIDE SEQUENCE [LARGE SCALE GENOMIC DNA]</scope>
    <source>
        <strain evidence="4 7">2A</strain>
    </source>
</reference>
<dbReference type="AlphaFoldDB" id="A0A1G4VSQ0"/>
<feature type="compositionally biased region" description="Gly residues" evidence="1">
    <location>
        <begin position="33"/>
        <end position="46"/>
    </location>
</feature>
<keyword evidence="8" id="KW-1185">Reference proteome</keyword>
<reference evidence="3 8" key="3">
    <citation type="submission" date="2020-03" db="EMBL/GenBank/DDBJ databases">
        <title>Sequencing the genomes of 1000 actinobacteria strains.</title>
        <authorList>
            <person name="Klenk H.-P."/>
        </authorList>
    </citation>
    <scope>NUCLEOTIDE SEQUENCE [LARGE SCALE GENOMIC DNA]</scope>
    <source>
        <strain evidence="3 8">DSM 44556</strain>
    </source>
</reference>
<dbReference type="Proteomes" id="UP000547444">
    <property type="component" value="Unassembled WGS sequence"/>
</dbReference>
<feature type="region of interest" description="Disordered" evidence="1">
    <location>
        <begin position="65"/>
        <end position="85"/>
    </location>
</feature>
<evidence type="ECO:0000313" key="6">
    <source>
        <dbReference type="Proteomes" id="UP000199707"/>
    </source>
</evidence>
<dbReference type="STRING" id="1502745.SAMN02799620_01553"/>
<evidence type="ECO:0000313" key="3">
    <source>
        <dbReference type="EMBL" id="NIH95054.1"/>
    </source>
</evidence>
<feature type="region of interest" description="Disordered" evidence="1">
    <location>
        <begin position="33"/>
        <end position="52"/>
    </location>
</feature>
<gene>
    <name evidence="3" type="ORF">FHU31_002010</name>
    <name evidence="4" type="ORF">HZU40_14150</name>
    <name evidence="5" type="ORF">SAMN02799620_01553</name>
</gene>